<evidence type="ECO:0000313" key="3">
    <source>
        <dbReference type="Proteomes" id="UP000242972"/>
    </source>
</evidence>
<dbReference type="EMBL" id="PXYW01000033">
    <property type="protein sequence ID" value="PSR32707.1"/>
    <property type="molecule type" value="Genomic_DNA"/>
</dbReference>
<sequence>MAIPGQVTDLTRIESHLVQYSSDGSAIDAYLAQPHAPGLYPGVIVIHEAFGPVEHIHDVARRLANQGYIALAPNLYSRVGTPSPSNTEEVFSKMFALSDAQVVRDFENGARFIRSLPHASGRVGAIGFCSGGRQTLLFATSSSEVDAAIDCWGGFIRKATPTELTTKSRPTPIIDLVHNLYCPLFVVIGEEDQNPSPEDGAVLKSRLEQHHKTFQYKVYQEAGHAFFADYRPNYREGAAFKLWDDVLEFFGTHLT</sequence>
<dbReference type="Proteomes" id="UP000242972">
    <property type="component" value="Unassembled WGS sequence"/>
</dbReference>
<dbReference type="GO" id="GO:0016787">
    <property type="term" value="F:hydrolase activity"/>
    <property type="evidence" value="ECO:0007669"/>
    <property type="project" value="InterPro"/>
</dbReference>
<gene>
    <name evidence="2" type="ORF">C7B46_13185</name>
</gene>
<accession>A0A2T2XE21</accession>
<dbReference type="AlphaFoldDB" id="A0A2T2XE21"/>
<feature type="domain" description="Dienelactone hydrolase" evidence="1">
    <location>
        <begin position="27"/>
        <end position="253"/>
    </location>
</feature>
<name>A0A2T2XE21_9FIRM</name>
<dbReference type="PANTHER" id="PTHR46623">
    <property type="entry name" value="CARBOXYMETHYLENEBUTENOLIDASE-RELATED"/>
    <property type="match status" value="1"/>
</dbReference>
<evidence type="ECO:0000313" key="2">
    <source>
        <dbReference type="EMBL" id="PSR32707.1"/>
    </source>
</evidence>
<comment type="caution">
    <text evidence="2">The sequence shown here is derived from an EMBL/GenBank/DDBJ whole genome shotgun (WGS) entry which is preliminary data.</text>
</comment>
<dbReference type="SUPFAM" id="SSF53474">
    <property type="entry name" value="alpha/beta-Hydrolases"/>
    <property type="match status" value="1"/>
</dbReference>
<dbReference type="InterPro" id="IPR051049">
    <property type="entry name" value="Dienelactone_hydrolase-like"/>
</dbReference>
<dbReference type="InterPro" id="IPR029058">
    <property type="entry name" value="AB_hydrolase_fold"/>
</dbReference>
<protein>
    <recommendedName>
        <fullName evidence="1">Dienelactone hydrolase domain-containing protein</fullName>
    </recommendedName>
</protein>
<dbReference type="Pfam" id="PF01738">
    <property type="entry name" value="DLH"/>
    <property type="match status" value="1"/>
</dbReference>
<dbReference type="PANTHER" id="PTHR46623:SF6">
    <property type="entry name" value="ALPHA_BETA-HYDROLASES SUPERFAMILY PROTEIN"/>
    <property type="match status" value="1"/>
</dbReference>
<dbReference type="Gene3D" id="3.40.50.1820">
    <property type="entry name" value="alpha/beta hydrolase"/>
    <property type="match status" value="1"/>
</dbReference>
<reference evidence="2 3" key="1">
    <citation type="journal article" date="2014" name="BMC Genomics">
        <title>Comparison of environmental and isolate Sulfobacillus genomes reveals diverse carbon, sulfur, nitrogen, and hydrogen metabolisms.</title>
        <authorList>
            <person name="Justice N.B."/>
            <person name="Norman A."/>
            <person name="Brown C.T."/>
            <person name="Singh A."/>
            <person name="Thomas B.C."/>
            <person name="Banfield J.F."/>
        </authorList>
    </citation>
    <scope>NUCLEOTIDE SEQUENCE [LARGE SCALE GENOMIC DNA]</scope>
    <source>
        <strain evidence="2">AMDSBA4</strain>
    </source>
</reference>
<dbReference type="InterPro" id="IPR002925">
    <property type="entry name" value="Dienelactn_hydro"/>
</dbReference>
<evidence type="ECO:0000259" key="1">
    <source>
        <dbReference type="Pfam" id="PF01738"/>
    </source>
</evidence>
<organism evidence="2 3">
    <name type="scientific">Sulfobacillus benefaciens</name>
    <dbReference type="NCBI Taxonomy" id="453960"/>
    <lineage>
        <taxon>Bacteria</taxon>
        <taxon>Bacillati</taxon>
        <taxon>Bacillota</taxon>
        <taxon>Clostridia</taxon>
        <taxon>Eubacteriales</taxon>
        <taxon>Clostridiales Family XVII. Incertae Sedis</taxon>
        <taxon>Sulfobacillus</taxon>
    </lineage>
</organism>
<proteinExistence type="predicted"/>